<reference evidence="2 3" key="1">
    <citation type="submission" date="2018-06" db="EMBL/GenBank/DDBJ databases">
        <title>Isolation of heavy metals resistant Paenibacillus silvae NC2 from Gold-Copper mine in ZiJin, China.</title>
        <authorList>
            <person name="Xu J."/>
            <person name="Mazhar H.S."/>
            <person name="Rensing C."/>
        </authorList>
    </citation>
    <scope>NUCLEOTIDE SEQUENCE [LARGE SCALE GENOMIC DNA]</scope>
    <source>
        <strain evidence="2 3">NC2</strain>
    </source>
</reference>
<feature type="transmembrane region" description="Helical" evidence="1">
    <location>
        <begin position="137"/>
        <end position="165"/>
    </location>
</feature>
<dbReference type="EMBL" id="QKWW01000055">
    <property type="protein sequence ID" value="PZT54116.1"/>
    <property type="molecule type" value="Genomic_DNA"/>
</dbReference>
<keyword evidence="1" id="KW-1133">Transmembrane helix</keyword>
<comment type="caution">
    <text evidence="2">The sequence shown here is derived from an EMBL/GenBank/DDBJ whole genome shotgun (WGS) entry which is preliminary data.</text>
</comment>
<proteinExistence type="predicted"/>
<evidence type="ECO:0000313" key="3">
    <source>
        <dbReference type="Proteomes" id="UP000249204"/>
    </source>
</evidence>
<sequence length="216" mass="24737">MVKEKGTKSNPDEITFYFSENRFMTLLKESKKYRDLYYSKEALLSFFLSVITVFFLIIAARGESSFSISKIIDLQNHQLTQNGVENVVDLAKNLLNFNLAGLFGLLGFIIGGLSILSGTLSSKVIDTINDEGKIRHLISLMFSFYFAGAIIGVTLVVSILTYISLYTPYVMNLYVLFFWSFFVCYLSYFTIIVSIMLLGTSLRFFLLNHWYVRKQN</sequence>
<keyword evidence="1" id="KW-0472">Membrane</keyword>
<organism evidence="2 3">
    <name type="scientific">Paenibacillus silvae</name>
    <dbReference type="NCBI Taxonomy" id="1325358"/>
    <lineage>
        <taxon>Bacteria</taxon>
        <taxon>Bacillati</taxon>
        <taxon>Bacillota</taxon>
        <taxon>Bacilli</taxon>
        <taxon>Bacillales</taxon>
        <taxon>Paenibacillaceae</taxon>
        <taxon>Paenibacillus</taxon>
    </lineage>
</organism>
<keyword evidence="1" id="KW-0812">Transmembrane</keyword>
<gene>
    <name evidence="2" type="ORF">DN757_18985</name>
</gene>
<feature type="transmembrane region" description="Helical" evidence="1">
    <location>
        <begin position="97"/>
        <end position="116"/>
    </location>
</feature>
<feature type="transmembrane region" description="Helical" evidence="1">
    <location>
        <begin position="42"/>
        <end position="60"/>
    </location>
</feature>
<accession>A0A2W6P7J6</accession>
<name>A0A2W6P7J6_9BACL</name>
<feature type="transmembrane region" description="Helical" evidence="1">
    <location>
        <begin position="177"/>
        <end position="206"/>
    </location>
</feature>
<dbReference type="AlphaFoldDB" id="A0A2W6P7J6"/>
<dbReference type="RefSeq" id="WP_111271760.1">
    <property type="nucleotide sequence ID" value="NZ_QKWW01000055.1"/>
</dbReference>
<evidence type="ECO:0000256" key="1">
    <source>
        <dbReference type="SAM" id="Phobius"/>
    </source>
</evidence>
<dbReference type="Proteomes" id="UP000249204">
    <property type="component" value="Unassembled WGS sequence"/>
</dbReference>
<protein>
    <submittedName>
        <fullName evidence="2">Uncharacterized protein</fullName>
    </submittedName>
</protein>
<evidence type="ECO:0000313" key="2">
    <source>
        <dbReference type="EMBL" id="PZT54116.1"/>
    </source>
</evidence>